<sequence length="153" mass="17376">MAEPLVLMIEVKFFHAPAGDVTVHMSGELRDPFSRVVPTLTLPASSVPISALSRVKNDKAPFVLLDSKFRVFVVVCDHSHPDTTTTTTFVIRSIRIQIAHPNLNDIDPLFFSSSPHKLWHKRLTSTLSRARPHIPWRISIYRILERDSIETNL</sequence>
<organism evidence="1 2">
    <name type="scientific">Thanatephorus cucumeris (strain AG1-IB / isolate 7/3/14)</name>
    <name type="common">Lettuce bottom rot fungus</name>
    <name type="synonym">Rhizoctonia solani</name>
    <dbReference type="NCBI Taxonomy" id="1108050"/>
    <lineage>
        <taxon>Eukaryota</taxon>
        <taxon>Fungi</taxon>
        <taxon>Dikarya</taxon>
        <taxon>Basidiomycota</taxon>
        <taxon>Agaricomycotina</taxon>
        <taxon>Agaricomycetes</taxon>
        <taxon>Cantharellales</taxon>
        <taxon>Ceratobasidiaceae</taxon>
        <taxon>Rhizoctonia</taxon>
        <taxon>Rhizoctonia solani AG-1</taxon>
    </lineage>
</organism>
<evidence type="ECO:0000313" key="2">
    <source>
        <dbReference type="Proteomes" id="UP000059188"/>
    </source>
</evidence>
<gene>
    <name evidence="1" type="ORF">RSOLAG1IB_09525</name>
</gene>
<dbReference type="AlphaFoldDB" id="A0A0B7FQL7"/>
<protein>
    <submittedName>
        <fullName evidence="1">Uncharacterized protein</fullName>
    </submittedName>
</protein>
<dbReference type="Proteomes" id="UP000059188">
    <property type="component" value="Unassembled WGS sequence"/>
</dbReference>
<keyword evidence="2" id="KW-1185">Reference proteome</keyword>
<reference evidence="1 2" key="1">
    <citation type="submission" date="2014-11" db="EMBL/GenBank/DDBJ databases">
        <authorList>
            <person name="Wibberg Daniel"/>
        </authorList>
    </citation>
    <scope>NUCLEOTIDE SEQUENCE [LARGE SCALE GENOMIC DNA]</scope>
    <source>
        <strain evidence="1">Rhizoctonia solani AG1-IB 7/3/14</strain>
    </source>
</reference>
<name>A0A0B7FQL7_THACB</name>
<proteinExistence type="predicted"/>
<dbReference type="EMBL" id="LN679144">
    <property type="protein sequence ID" value="CEL60301.1"/>
    <property type="molecule type" value="Genomic_DNA"/>
</dbReference>
<evidence type="ECO:0000313" key="1">
    <source>
        <dbReference type="EMBL" id="CEL60301.1"/>
    </source>
</evidence>
<accession>A0A0B7FQL7</accession>